<feature type="region of interest" description="Disordered" evidence="1">
    <location>
        <begin position="207"/>
        <end position="285"/>
    </location>
</feature>
<dbReference type="EMBL" id="CP009501">
    <property type="protein sequence ID" value="AKB12324.1"/>
    <property type="molecule type" value="Genomic_DNA"/>
</dbReference>
<feature type="compositionally biased region" description="Polar residues" evidence="1">
    <location>
        <begin position="248"/>
        <end position="269"/>
    </location>
</feature>
<organism evidence="2 3">
    <name type="scientific">Methanosarcina thermophila (strain ATCC 43570 / DSM 1825 / OCM 12 / VKM B-1830 / TM-1)</name>
    <dbReference type="NCBI Taxonomy" id="523844"/>
    <lineage>
        <taxon>Archaea</taxon>
        <taxon>Methanobacteriati</taxon>
        <taxon>Methanobacteriota</taxon>
        <taxon>Stenosarchaea group</taxon>
        <taxon>Methanomicrobia</taxon>
        <taxon>Methanosarcinales</taxon>
        <taxon>Methanosarcinaceae</taxon>
        <taxon>Methanosarcina</taxon>
    </lineage>
</organism>
<name>A0A0E3H8G7_METTT</name>
<evidence type="ECO:0000256" key="1">
    <source>
        <dbReference type="SAM" id="MobiDB-lite"/>
    </source>
</evidence>
<reference evidence="2 3" key="1">
    <citation type="submission" date="2014-07" db="EMBL/GenBank/DDBJ databases">
        <title>Methanogenic archaea and the global carbon cycle.</title>
        <authorList>
            <person name="Henriksen J.R."/>
            <person name="Luke J."/>
            <person name="Reinhart S."/>
            <person name="Benedict M.N."/>
            <person name="Youngblut N.D."/>
            <person name="Metcalf M.E."/>
            <person name="Whitaker R.J."/>
            <person name="Metcalf W.W."/>
        </authorList>
    </citation>
    <scope>NUCLEOTIDE SEQUENCE [LARGE SCALE GENOMIC DNA]</scope>
    <source>
        <strain evidence="3">ATCC 43570 / DSM 1825 / OCM 12 / VKM B-1830 / TM-1</strain>
    </source>
</reference>
<dbReference type="KEGG" id="mthr:MSTHT_0566"/>
<sequence>MDKEDSKKSMWDRVKYIWSSLPEAIRLVATILSIAIALKALFPAAALEISSFNADPEIIEPGGSSVLSWEVSGADNITIEPDIGPVSSNGSVSVSPSETTAYKLTATDKEKEKVAMCTVTVSNGSEEPLIINSFDSNPDSIKQGESAVLNWHVTGVSNVTIEPDIGVTEPTGTLNVTPASTTTYKLTASNGDKEDVAYCTIAVEENASSSENVPSSELPSSEESLTPQKDTAPQENSASEKSPAPGENPSSENPVPVENSVSQVNAGSQENRESQENLPSIDSFNAVPDAIRQGENSVLTWSVSRASRVSIYPEIGTVGPTGSQRISPGETTTYTLTATNEFGSVDATRVVSVQKASAPASEEQVSTPSPEFISKPEQLSPADGTVFDDSTSGITLEWKPVPGAISYTVEIDENDPSSGLWLSESTGSRIESGITGTSYSFEPQFKAQGRWRVWAVGSDGQESEKSSWWNFNYT</sequence>
<dbReference type="Proteomes" id="UP000066529">
    <property type="component" value="Chromosome"/>
</dbReference>
<feature type="compositionally biased region" description="Polar residues" evidence="1">
    <location>
        <begin position="226"/>
        <end position="240"/>
    </location>
</feature>
<feature type="compositionally biased region" description="Low complexity" evidence="1">
    <location>
        <begin position="207"/>
        <end position="225"/>
    </location>
</feature>
<dbReference type="GeneID" id="41601415"/>
<proteinExistence type="predicted"/>
<dbReference type="HOGENOM" id="CLU_575728_0_0_2"/>
<dbReference type="Gene3D" id="2.60.40.10">
    <property type="entry name" value="Immunoglobulins"/>
    <property type="match status" value="1"/>
</dbReference>
<feature type="region of interest" description="Disordered" evidence="1">
    <location>
        <begin position="354"/>
        <end position="386"/>
    </location>
</feature>
<protein>
    <recommendedName>
        <fullName evidence="4">Fibronectin type-III domain-containing protein</fullName>
    </recommendedName>
</protein>
<evidence type="ECO:0000313" key="3">
    <source>
        <dbReference type="Proteomes" id="UP000066529"/>
    </source>
</evidence>
<dbReference type="RefSeq" id="WP_048166511.1">
    <property type="nucleotide sequence ID" value="NZ_CP009501.1"/>
</dbReference>
<evidence type="ECO:0000313" key="2">
    <source>
        <dbReference type="EMBL" id="AKB12324.1"/>
    </source>
</evidence>
<dbReference type="PATRIC" id="fig|523844.20.peg.729"/>
<dbReference type="InterPro" id="IPR013783">
    <property type="entry name" value="Ig-like_fold"/>
</dbReference>
<evidence type="ECO:0008006" key="4">
    <source>
        <dbReference type="Google" id="ProtNLM"/>
    </source>
</evidence>
<dbReference type="AlphaFoldDB" id="A0A0E3H8G7"/>
<accession>A0A0E3H8G7</accession>
<gene>
    <name evidence="2" type="ORF">MSTHT_0566</name>
</gene>
<dbReference type="OrthoDB" id="137301at2157"/>
<dbReference type="STRING" id="523844.MSTHT_0566"/>